<accession>A0A6A6EA02</accession>
<feature type="region of interest" description="Disordered" evidence="1">
    <location>
        <begin position="1"/>
        <end position="47"/>
    </location>
</feature>
<evidence type="ECO:0000313" key="2">
    <source>
        <dbReference type="EMBL" id="KAF2188787.1"/>
    </source>
</evidence>
<name>A0A6A6EA02_9PEZI</name>
<gene>
    <name evidence="2" type="ORF">K469DRAFT_702489</name>
</gene>
<organism evidence="2 3">
    <name type="scientific">Zopfia rhizophila CBS 207.26</name>
    <dbReference type="NCBI Taxonomy" id="1314779"/>
    <lineage>
        <taxon>Eukaryota</taxon>
        <taxon>Fungi</taxon>
        <taxon>Dikarya</taxon>
        <taxon>Ascomycota</taxon>
        <taxon>Pezizomycotina</taxon>
        <taxon>Dothideomycetes</taxon>
        <taxon>Dothideomycetes incertae sedis</taxon>
        <taxon>Zopfiaceae</taxon>
        <taxon>Zopfia</taxon>
    </lineage>
</organism>
<feature type="compositionally biased region" description="Basic and acidic residues" evidence="1">
    <location>
        <begin position="19"/>
        <end position="29"/>
    </location>
</feature>
<reference evidence="2" key="1">
    <citation type="journal article" date="2020" name="Stud. Mycol.">
        <title>101 Dothideomycetes genomes: a test case for predicting lifestyles and emergence of pathogens.</title>
        <authorList>
            <person name="Haridas S."/>
            <person name="Albert R."/>
            <person name="Binder M."/>
            <person name="Bloem J."/>
            <person name="Labutti K."/>
            <person name="Salamov A."/>
            <person name="Andreopoulos B."/>
            <person name="Baker S."/>
            <person name="Barry K."/>
            <person name="Bills G."/>
            <person name="Bluhm B."/>
            <person name="Cannon C."/>
            <person name="Castanera R."/>
            <person name="Culley D."/>
            <person name="Daum C."/>
            <person name="Ezra D."/>
            <person name="Gonzalez J."/>
            <person name="Henrissat B."/>
            <person name="Kuo A."/>
            <person name="Liang C."/>
            <person name="Lipzen A."/>
            <person name="Lutzoni F."/>
            <person name="Magnuson J."/>
            <person name="Mondo S."/>
            <person name="Nolan M."/>
            <person name="Ohm R."/>
            <person name="Pangilinan J."/>
            <person name="Park H.-J."/>
            <person name="Ramirez L."/>
            <person name="Alfaro M."/>
            <person name="Sun H."/>
            <person name="Tritt A."/>
            <person name="Yoshinaga Y."/>
            <person name="Zwiers L.-H."/>
            <person name="Turgeon B."/>
            <person name="Goodwin S."/>
            <person name="Spatafora J."/>
            <person name="Crous P."/>
            <person name="Grigoriev I."/>
        </authorList>
    </citation>
    <scope>NUCLEOTIDE SEQUENCE</scope>
    <source>
        <strain evidence="2">CBS 207.26</strain>
    </source>
</reference>
<proteinExistence type="predicted"/>
<dbReference type="AlphaFoldDB" id="A0A6A6EA02"/>
<evidence type="ECO:0000256" key="1">
    <source>
        <dbReference type="SAM" id="MobiDB-lite"/>
    </source>
</evidence>
<keyword evidence="3" id="KW-1185">Reference proteome</keyword>
<evidence type="ECO:0000313" key="3">
    <source>
        <dbReference type="Proteomes" id="UP000800200"/>
    </source>
</evidence>
<sequence length="85" mass="9768">MTGSNQRRVGWEPLPADAGEAKPQGDDRPIPNQRPLNCHRRLPTNPTTARIKTGYLRRNKHGEERRPTAHKRVITSMLWRNYVSG</sequence>
<protein>
    <submittedName>
        <fullName evidence="2">Uncharacterized protein</fullName>
    </submittedName>
</protein>
<dbReference type="Proteomes" id="UP000800200">
    <property type="component" value="Unassembled WGS sequence"/>
</dbReference>
<dbReference type="EMBL" id="ML994622">
    <property type="protein sequence ID" value="KAF2188787.1"/>
    <property type="molecule type" value="Genomic_DNA"/>
</dbReference>